<dbReference type="InterPro" id="IPR011701">
    <property type="entry name" value="MFS"/>
</dbReference>
<keyword evidence="3 4" id="KW-0472">Membrane</keyword>
<feature type="transmembrane region" description="Helical" evidence="4">
    <location>
        <begin position="21"/>
        <end position="40"/>
    </location>
</feature>
<evidence type="ECO:0000256" key="1">
    <source>
        <dbReference type="ARBA" id="ARBA00022692"/>
    </source>
</evidence>
<keyword evidence="1 4" id="KW-0812">Transmembrane</keyword>
<dbReference type="EMBL" id="JAGMWN010000006">
    <property type="protein sequence ID" value="MBP5857926.1"/>
    <property type="molecule type" value="Genomic_DNA"/>
</dbReference>
<feature type="transmembrane region" description="Helical" evidence="4">
    <location>
        <begin position="397"/>
        <end position="417"/>
    </location>
</feature>
<dbReference type="InterPro" id="IPR050327">
    <property type="entry name" value="Proton-linked_MCT"/>
</dbReference>
<dbReference type="InterPro" id="IPR036259">
    <property type="entry name" value="MFS_trans_sf"/>
</dbReference>
<protein>
    <submittedName>
        <fullName evidence="6">MFS transporter</fullName>
    </submittedName>
</protein>
<feature type="transmembrane region" description="Helical" evidence="4">
    <location>
        <begin position="368"/>
        <end position="391"/>
    </location>
</feature>
<feature type="transmembrane region" description="Helical" evidence="4">
    <location>
        <begin position="277"/>
        <end position="298"/>
    </location>
</feature>
<proteinExistence type="predicted"/>
<dbReference type="PANTHER" id="PTHR11360">
    <property type="entry name" value="MONOCARBOXYLATE TRANSPORTER"/>
    <property type="match status" value="1"/>
</dbReference>
<dbReference type="Proteomes" id="UP000672602">
    <property type="component" value="Unassembled WGS sequence"/>
</dbReference>
<dbReference type="Gene3D" id="1.20.1250.20">
    <property type="entry name" value="MFS general substrate transporter like domains"/>
    <property type="match status" value="1"/>
</dbReference>
<feature type="transmembrane region" description="Helical" evidence="4">
    <location>
        <begin position="334"/>
        <end position="356"/>
    </location>
</feature>
<evidence type="ECO:0000313" key="6">
    <source>
        <dbReference type="EMBL" id="MBP5857926.1"/>
    </source>
</evidence>
<evidence type="ECO:0000259" key="5">
    <source>
        <dbReference type="PROSITE" id="PS50850"/>
    </source>
</evidence>
<feature type="transmembrane region" description="Helical" evidence="4">
    <location>
        <begin position="310"/>
        <end position="328"/>
    </location>
</feature>
<evidence type="ECO:0000256" key="4">
    <source>
        <dbReference type="SAM" id="Phobius"/>
    </source>
</evidence>
<feature type="domain" description="Major facilitator superfamily (MFS) profile" evidence="5">
    <location>
        <begin position="21"/>
        <end position="423"/>
    </location>
</feature>
<feature type="transmembrane region" description="Helical" evidence="4">
    <location>
        <begin position="245"/>
        <end position="265"/>
    </location>
</feature>
<dbReference type="RefSeq" id="WP_210682520.1">
    <property type="nucleotide sequence ID" value="NZ_JAGMWN010000006.1"/>
</dbReference>
<dbReference type="InterPro" id="IPR020846">
    <property type="entry name" value="MFS_dom"/>
</dbReference>
<keyword evidence="7" id="KW-1185">Reference proteome</keyword>
<dbReference type="Pfam" id="PF07690">
    <property type="entry name" value="MFS_1"/>
    <property type="match status" value="1"/>
</dbReference>
<evidence type="ECO:0000313" key="7">
    <source>
        <dbReference type="Proteomes" id="UP000672602"/>
    </source>
</evidence>
<dbReference type="PROSITE" id="PS50850">
    <property type="entry name" value="MFS"/>
    <property type="match status" value="1"/>
</dbReference>
<organism evidence="6 7">
    <name type="scientific">Marivibrio halodurans</name>
    <dbReference type="NCBI Taxonomy" id="2039722"/>
    <lineage>
        <taxon>Bacteria</taxon>
        <taxon>Pseudomonadati</taxon>
        <taxon>Pseudomonadota</taxon>
        <taxon>Alphaproteobacteria</taxon>
        <taxon>Rhodospirillales</taxon>
        <taxon>Rhodospirillaceae</taxon>
        <taxon>Marivibrio</taxon>
    </lineage>
</organism>
<accession>A0A8J7V1M0</accession>
<feature type="transmembrane region" description="Helical" evidence="4">
    <location>
        <begin position="122"/>
        <end position="140"/>
    </location>
</feature>
<keyword evidence="2 4" id="KW-1133">Transmembrane helix</keyword>
<gene>
    <name evidence="6" type="ORF">KAJ83_12980</name>
</gene>
<feature type="transmembrane region" description="Helical" evidence="4">
    <location>
        <begin position="92"/>
        <end position="116"/>
    </location>
</feature>
<feature type="transmembrane region" description="Helical" evidence="4">
    <location>
        <begin position="60"/>
        <end position="80"/>
    </location>
</feature>
<comment type="caution">
    <text evidence="6">The sequence shown here is derived from an EMBL/GenBank/DDBJ whole genome shotgun (WGS) entry which is preliminary data.</text>
</comment>
<dbReference type="SUPFAM" id="SSF103473">
    <property type="entry name" value="MFS general substrate transporter"/>
    <property type="match status" value="1"/>
</dbReference>
<dbReference type="GO" id="GO:0022857">
    <property type="term" value="F:transmembrane transporter activity"/>
    <property type="evidence" value="ECO:0007669"/>
    <property type="project" value="InterPro"/>
</dbReference>
<dbReference type="PANTHER" id="PTHR11360:SF308">
    <property type="entry name" value="BLL3089 PROTEIN"/>
    <property type="match status" value="1"/>
</dbReference>
<reference evidence="6" key="1">
    <citation type="submission" date="2021-04" db="EMBL/GenBank/DDBJ databases">
        <authorList>
            <person name="Zhang D.-C."/>
        </authorList>
    </citation>
    <scope>NUCLEOTIDE SEQUENCE</scope>
    <source>
        <strain evidence="6">CGMCC 1.15697</strain>
    </source>
</reference>
<sequence length="426" mass="44768">MSMAASLAARTGRFLGTDPKLLGFGITAAFASSFGQTYFIALSGGAIRDTFDLGHGDFGAVYSTATLASAGALIWTGKLIDRIDLRLWTSAIILALAAACALMSQVESVALLLVTLFMLRHFGQGLLSHTGATSLARYFTTGRGRAIGMAGAGYPLGEALFPLAAVALMAAVGWREMWLIAAGAMLVGFLPAQLALLGGHGARQRDYVARLAREEEAERAAAATRPSGMRGPHWTRAEVLRDPRFHLVMPAMLAPSFIITGIFFHQVHIVEVKGWSLAWYSAAFVAYAAATVPAGLIYGVVIDRIGAARALPYFLPGMVIACIVLATGDHPLTVWIFMIFGGANAGMTQTLGSALWAEVYGVRHLGAIRALTTACMVFSTAASPFILGALIDAGLDIETILLLCAGYAAIGVGLSIAGRGRYAPRA</sequence>
<evidence type="ECO:0000256" key="3">
    <source>
        <dbReference type="ARBA" id="ARBA00023136"/>
    </source>
</evidence>
<feature type="transmembrane region" description="Helical" evidence="4">
    <location>
        <begin position="152"/>
        <end position="172"/>
    </location>
</feature>
<feature type="transmembrane region" description="Helical" evidence="4">
    <location>
        <begin position="178"/>
        <end position="197"/>
    </location>
</feature>
<name>A0A8J7V1M0_9PROT</name>
<dbReference type="AlphaFoldDB" id="A0A8J7V1M0"/>
<evidence type="ECO:0000256" key="2">
    <source>
        <dbReference type="ARBA" id="ARBA00022989"/>
    </source>
</evidence>